<dbReference type="InterPro" id="IPR027417">
    <property type="entry name" value="P-loop_NTPase"/>
</dbReference>
<keyword evidence="2" id="KW-1185">Reference proteome</keyword>
<gene>
    <name evidence="1" type="ORF">ACTIVE_5538</name>
</gene>
<dbReference type="EMBL" id="CP053892">
    <property type="protein sequence ID" value="QKG23895.1"/>
    <property type="molecule type" value="Genomic_DNA"/>
</dbReference>
<accession>A0A7D3VUT5</accession>
<dbReference type="InterPro" id="IPR017599">
    <property type="entry name" value="DNA_S_DndD"/>
</dbReference>
<dbReference type="Gene3D" id="3.40.50.300">
    <property type="entry name" value="P-loop containing nucleotide triphosphate hydrolases"/>
    <property type="match status" value="1"/>
</dbReference>
<dbReference type="Proteomes" id="UP000501240">
    <property type="component" value="Chromosome"/>
</dbReference>
<dbReference type="REBASE" id="386397">
    <property type="entry name" value="M.Ave18236DndDP"/>
</dbReference>
<organism evidence="1 2">
    <name type="scientific">Actinomadura verrucosospora</name>
    <dbReference type="NCBI Taxonomy" id="46165"/>
    <lineage>
        <taxon>Bacteria</taxon>
        <taxon>Bacillati</taxon>
        <taxon>Actinomycetota</taxon>
        <taxon>Actinomycetes</taxon>
        <taxon>Streptosporangiales</taxon>
        <taxon>Thermomonosporaceae</taxon>
        <taxon>Actinomadura</taxon>
    </lineage>
</organism>
<reference evidence="1 2" key="1">
    <citation type="submission" date="2020-05" db="EMBL/GenBank/DDBJ databases">
        <title>Actinomadura verrucosospora NRRL-B18236 (PFL_A860) Genome sequencing and assembly.</title>
        <authorList>
            <person name="Samborskyy M."/>
        </authorList>
    </citation>
    <scope>NUCLEOTIDE SEQUENCE [LARGE SCALE GENOMIC DNA]</scope>
    <source>
        <strain evidence="1 2">NRRL:B18236</strain>
    </source>
</reference>
<evidence type="ECO:0000313" key="2">
    <source>
        <dbReference type="Proteomes" id="UP000501240"/>
    </source>
</evidence>
<evidence type="ECO:0000313" key="1">
    <source>
        <dbReference type="EMBL" id="QKG23895.1"/>
    </source>
</evidence>
<dbReference type="NCBIfam" id="TIGR03185">
    <property type="entry name" value="DNA_S_dndD"/>
    <property type="match status" value="1"/>
</dbReference>
<dbReference type="AlphaFoldDB" id="A0A7D3VUT5"/>
<name>A0A7D3VUT5_ACTVE</name>
<proteinExistence type="predicted"/>
<sequence>MEKFGEALLQRHISKLEVAVLKSFQYLMRKSALVRDLRIDTEKFTITLIGPDDQELDPSRLSAGERQLLAVSLLWGLAKVAGNRLPSVIDTPLGRLDSRHREHLVDRYFPEASHQVLLLSTDEEIDEYLLSKLKPSIAHTYTLVHDDKTFTTSVETGYWWSGGAAHVA</sequence>
<dbReference type="SUPFAM" id="SSF52540">
    <property type="entry name" value="P-loop containing nucleoside triphosphate hydrolases"/>
    <property type="match status" value="1"/>
</dbReference>
<protein>
    <submittedName>
        <fullName evidence="1">DNA sulfur modification protein DndD</fullName>
    </submittedName>
</protein>